<evidence type="ECO:0000256" key="1">
    <source>
        <dbReference type="SAM" id="MobiDB-lite"/>
    </source>
</evidence>
<organism evidence="2 3">
    <name type="scientific">Hymenobacter canadensis</name>
    <dbReference type="NCBI Taxonomy" id="2999067"/>
    <lineage>
        <taxon>Bacteria</taxon>
        <taxon>Pseudomonadati</taxon>
        <taxon>Bacteroidota</taxon>
        <taxon>Cytophagia</taxon>
        <taxon>Cytophagales</taxon>
        <taxon>Hymenobacteraceae</taxon>
        <taxon>Hymenobacter</taxon>
    </lineage>
</organism>
<accession>A0ABY7LSL5</accession>
<gene>
    <name evidence="2" type="ORF">O3303_05180</name>
</gene>
<dbReference type="RefSeq" id="WP_269561003.1">
    <property type="nucleotide sequence ID" value="NZ_CP114767.1"/>
</dbReference>
<protein>
    <submittedName>
        <fullName evidence="2">Uncharacterized protein</fullName>
    </submittedName>
</protein>
<evidence type="ECO:0000313" key="2">
    <source>
        <dbReference type="EMBL" id="WBA42956.1"/>
    </source>
</evidence>
<sequence length="119" mass="13149">MTTTYLRLQQLRTELETSADSGDFGPTLLFTIRRELLQHLQQVPQQALAAGVAARIEAVKSLLRAPATFPARSRALQLNEARQALNVLEEIQPLPVLPPAVGLPTPARGRQPNCGRQYR</sequence>
<dbReference type="EMBL" id="CP114767">
    <property type="protein sequence ID" value="WBA42956.1"/>
    <property type="molecule type" value="Genomic_DNA"/>
</dbReference>
<evidence type="ECO:0000313" key="3">
    <source>
        <dbReference type="Proteomes" id="UP001211005"/>
    </source>
</evidence>
<feature type="region of interest" description="Disordered" evidence="1">
    <location>
        <begin position="99"/>
        <end position="119"/>
    </location>
</feature>
<dbReference type="Proteomes" id="UP001211005">
    <property type="component" value="Chromosome"/>
</dbReference>
<reference evidence="2 3" key="1">
    <citation type="submission" date="2022-12" db="EMBL/GenBank/DDBJ databases">
        <title>Hymenobacter canadensis sp. nov. isolated from lake water of the Cambridge Bay, Canada.</title>
        <authorList>
            <person name="Kim W.H."/>
            <person name="Lee Y.M."/>
        </authorList>
    </citation>
    <scope>NUCLEOTIDE SEQUENCE [LARGE SCALE GENOMIC DNA]</scope>
    <source>
        <strain evidence="2 3">PAMC 29467</strain>
    </source>
</reference>
<keyword evidence="3" id="KW-1185">Reference proteome</keyword>
<name>A0ABY7LSL5_9BACT</name>
<proteinExistence type="predicted"/>